<protein>
    <submittedName>
        <fullName evidence="1">Uncharacterized protein</fullName>
    </submittedName>
</protein>
<dbReference type="EMBL" id="OZ034820">
    <property type="protein sequence ID" value="CAL1402422.1"/>
    <property type="molecule type" value="Genomic_DNA"/>
</dbReference>
<organism evidence="1 2">
    <name type="scientific">Linum trigynum</name>
    <dbReference type="NCBI Taxonomy" id="586398"/>
    <lineage>
        <taxon>Eukaryota</taxon>
        <taxon>Viridiplantae</taxon>
        <taxon>Streptophyta</taxon>
        <taxon>Embryophyta</taxon>
        <taxon>Tracheophyta</taxon>
        <taxon>Spermatophyta</taxon>
        <taxon>Magnoliopsida</taxon>
        <taxon>eudicotyledons</taxon>
        <taxon>Gunneridae</taxon>
        <taxon>Pentapetalae</taxon>
        <taxon>rosids</taxon>
        <taxon>fabids</taxon>
        <taxon>Malpighiales</taxon>
        <taxon>Linaceae</taxon>
        <taxon>Linum</taxon>
    </lineage>
</organism>
<evidence type="ECO:0000313" key="1">
    <source>
        <dbReference type="EMBL" id="CAL1402422.1"/>
    </source>
</evidence>
<reference evidence="1 2" key="1">
    <citation type="submission" date="2024-04" db="EMBL/GenBank/DDBJ databases">
        <authorList>
            <person name="Fracassetti M."/>
        </authorList>
    </citation>
    <scope>NUCLEOTIDE SEQUENCE [LARGE SCALE GENOMIC DNA]</scope>
</reference>
<keyword evidence="2" id="KW-1185">Reference proteome</keyword>
<sequence length="76" mass="8306">MNGTPVRFSNREVELTCYFLLWLNFTAAFNYQLPPSPSPSFRPINVLPRSTTTANGADLSFSKPPSRAAVVAASKS</sequence>
<name>A0AAV2FWJ9_9ROSI</name>
<accession>A0AAV2FWJ9</accession>
<gene>
    <name evidence="1" type="ORF">LTRI10_LOCUS42425</name>
</gene>
<dbReference type="AlphaFoldDB" id="A0AAV2FWJ9"/>
<dbReference type="Proteomes" id="UP001497516">
    <property type="component" value="Chromosome 7"/>
</dbReference>
<proteinExistence type="predicted"/>
<evidence type="ECO:0000313" key="2">
    <source>
        <dbReference type="Proteomes" id="UP001497516"/>
    </source>
</evidence>